<dbReference type="AlphaFoldDB" id="A0A4U0H2S6"/>
<comment type="caution">
    <text evidence="1">The sequence shown here is derived from an EMBL/GenBank/DDBJ whole genome shotgun (WGS) entry which is preliminary data.</text>
</comment>
<sequence>MKNQNEKILLTLVAMLELLQKRLPGSENQQGDERQNEAEEKQIAYTEEELMTVRQAYLELNVSRTTINKLRREGKLTSLNQLKNVRLIRAEVIAAKKWYSGNKGKL</sequence>
<name>A0A4U0H2S6_9SPHI</name>
<evidence type="ECO:0000313" key="2">
    <source>
        <dbReference type="Proteomes" id="UP000309872"/>
    </source>
</evidence>
<keyword evidence="2" id="KW-1185">Reference proteome</keyword>
<organism evidence="1 2">
    <name type="scientific">Sphingobacterium alkalisoli</name>
    <dbReference type="NCBI Taxonomy" id="1874115"/>
    <lineage>
        <taxon>Bacteria</taxon>
        <taxon>Pseudomonadati</taxon>
        <taxon>Bacteroidota</taxon>
        <taxon>Sphingobacteriia</taxon>
        <taxon>Sphingobacteriales</taxon>
        <taxon>Sphingobacteriaceae</taxon>
        <taxon>Sphingobacterium</taxon>
    </lineage>
</organism>
<dbReference type="EMBL" id="SUKA01000003">
    <property type="protein sequence ID" value="TJY65798.1"/>
    <property type="molecule type" value="Genomic_DNA"/>
</dbReference>
<dbReference type="OrthoDB" id="769412at2"/>
<accession>A0A4U0H2S6</accession>
<protein>
    <submittedName>
        <fullName evidence="1">Helix-turn-helix domain-containing protein</fullName>
    </submittedName>
</protein>
<evidence type="ECO:0000313" key="1">
    <source>
        <dbReference type="EMBL" id="TJY65798.1"/>
    </source>
</evidence>
<dbReference type="Proteomes" id="UP000309872">
    <property type="component" value="Unassembled WGS sequence"/>
</dbReference>
<proteinExistence type="predicted"/>
<dbReference type="RefSeq" id="WP_136820927.1">
    <property type="nucleotide sequence ID" value="NZ_BMJX01000003.1"/>
</dbReference>
<reference evidence="1 2" key="1">
    <citation type="submission" date="2019-04" db="EMBL/GenBank/DDBJ databases">
        <title>Sphingobacterium olei sp. nov., isolated from oil-contaminated soil.</title>
        <authorList>
            <person name="Liu B."/>
        </authorList>
    </citation>
    <scope>NUCLEOTIDE SEQUENCE [LARGE SCALE GENOMIC DNA]</scope>
    <source>
        <strain evidence="1 2">Y3L14</strain>
    </source>
</reference>
<gene>
    <name evidence="1" type="ORF">FAZ19_11810</name>
</gene>